<dbReference type="STRING" id="7167.A0A182F1T5"/>
<accession>A0A182F1T5</accession>
<sequence length="219" mass="23720">MRAASWDPMDALLLEQHLRSPLRLFPDPLMAQFASGGPGPDLQDPASVALLEKARQQLQMWGRSPYSDLLLPQMYHHQQQRPPSLPGLNPLMSGLWQAAPAGTGWPPTGPQMPHGFLPNSATAAAMAAAAASVPPPPPRTTPPPTSTASSAGSPSPDSRTKHFTRFTPYQVPPAATAAGWTFGSRLTSKSLQLKRSDGRILRQYYKDGTVRAQMKEHCR</sequence>
<feature type="region of interest" description="Disordered" evidence="1">
    <location>
        <begin position="127"/>
        <end position="163"/>
    </location>
</feature>
<protein>
    <submittedName>
        <fullName evidence="2">Uncharacterized protein</fullName>
    </submittedName>
</protein>
<dbReference type="Proteomes" id="UP000069272">
    <property type="component" value="Chromosome 2L"/>
</dbReference>
<dbReference type="VEuPathDB" id="VectorBase:AALB000414"/>
<reference evidence="2" key="2">
    <citation type="submission" date="2022-08" db="UniProtKB">
        <authorList>
            <consortium name="EnsemblMetazoa"/>
        </authorList>
    </citation>
    <scope>IDENTIFICATION</scope>
    <source>
        <strain evidence="2">STECLA/ALBI9_A</strain>
    </source>
</reference>
<evidence type="ECO:0000313" key="2">
    <source>
        <dbReference type="EnsemblMetazoa" id="AALB000414-PA"/>
    </source>
</evidence>
<evidence type="ECO:0000256" key="1">
    <source>
        <dbReference type="SAM" id="MobiDB-lite"/>
    </source>
</evidence>
<reference evidence="2 3" key="1">
    <citation type="journal article" date="2017" name="G3 (Bethesda)">
        <title>The Physical Genome Mapping of Anopheles albimanus Corrected Scaffold Misassemblies and Identified Interarm Rearrangements in Genus Anopheles.</title>
        <authorList>
            <person name="Artemov G.N."/>
            <person name="Peery A.N."/>
            <person name="Jiang X."/>
            <person name="Tu Z."/>
            <person name="Stegniy V.N."/>
            <person name="Sharakhova M.V."/>
            <person name="Sharakhov I.V."/>
        </authorList>
    </citation>
    <scope>NUCLEOTIDE SEQUENCE [LARGE SCALE GENOMIC DNA]</scope>
    <source>
        <strain evidence="2 3">ALBI9_A</strain>
    </source>
</reference>
<dbReference type="EnsemblMetazoa" id="AALB000414-RA">
    <property type="protein sequence ID" value="AALB000414-PA"/>
    <property type="gene ID" value="AALB000414"/>
</dbReference>
<dbReference type="AlphaFoldDB" id="A0A182F1T5"/>
<evidence type="ECO:0000313" key="3">
    <source>
        <dbReference type="Proteomes" id="UP000069272"/>
    </source>
</evidence>
<dbReference type="VEuPathDB" id="VectorBase:AALB20_035111"/>
<organism evidence="2 3">
    <name type="scientific">Anopheles albimanus</name>
    <name type="common">New world malaria mosquito</name>
    <dbReference type="NCBI Taxonomy" id="7167"/>
    <lineage>
        <taxon>Eukaryota</taxon>
        <taxon>Metazoa</taxon>
        <taxon>Ecdysozoa</taxon>
        <taxon>Arthropoda</taxon>
        <taxon>Hexapoda</taxon>
        <taxon>Insecta</taxon>
        <taxon>Pterygota</taxon>
        <taxon>Neoptera</taxon>
        <taxon>Endopterygota</taxon>
        <taxon>Diptera</taxon>
        <taxon>Nematocera</taxon>
        <taxon>Culicoidea</taxon>
        <taxon>Culicidae</taxon>
        <taxon>Anophelinae</taxon>
        <taxon>Anopheles</taxon>
    </lineage>
</organism>
<name>A0A182F1T5_ANOAL</name>
<proteinExistence type="predicted"/>
<feature type="compositionally biased region" description="Low complexity" evidence="1">
    <location>
        <begin position="146"/>
        <end position="157"/>
    </location>
</feature>
<keyword evidence="3" id="KW-1185">Reference proteome</keyword>
<feature type="compositionally biased region" description="Pro residues" evidence="1">
    <location>
        <begin position="133"/>
        <end position="145"/>
    </location>
</feature>